<organism evidence="2 3">
    <name type="scientific">Actinoallomurus bryophytorum</name>
    <dbReference type="NCBI Taxonomy" id="1490222"/>
    <lineage>
        <taxon>Bacteria</taxon>
        <taxon>Bacillati</taxon>
        <taxon>Actinomycetota</taxon>
        <taxon>Actinomycetes</taxon>
        <taxon>Streptosporangiales</taxon>
        <taxon>Thermomonosporaceae</taxon>
        <taxon>Actinoallomurus</taxon>
    </lineage>
</organism>
<evidence type="ECO:0000313" key="3">
    <source>
        <dbReference type="Proteomes" id="UP000316096"/>
    </source>
</evidence>
<feature type="transmembrane region" description="Helical" evidence="1">
    <location>
        <begin position="144"/>
        <end position="164"/>
    </location>
</feature>
<evidence type="ECO:0000256" key="1">
    <source>
        <dbReference type="SAM" id="Phobius"/>
    </source>
</evidence>
<feature type="transmembrane region" description="Helical" evidence="1">
    <location>
        <begin position="71"/>
        <end position="93"/>
    </location>
</feature>
<protein>
    <recommendedName>
        <fullName evidence="4">DUF4386 family protein</fullName>
    </recommendedName>
</protein>
<evidence type="ECO:0008006" key="4">
    <source>
        <dbReference type="Google" id="ProtNLM"/>
    </source>
</evidence>
<reference evidence="2 3" key="1">
    <citation type="submission" date="2019-06" db="EMBL/GenBank/DDBJ databases">
        <title>Sequencing the genomes of 1000 actinobacteria strains.</title>
        <authorList>
            <person name="Klenk H.-P."/>
        </authorList>
    </citation>
    <scope>NUCLEOTIDE SEQUENCE [LARGE SCALE GENOMIC DNA]</scope>
    <source>
        <strain evidence="2 3">DSM 102200</strain>
    </source>
</reference>
<keyword evidence="1" id="KW-0472">Membrane</keyword>
<feature type="transmembrane region" description="Helical" evidence="1">
    <location>
        <begin position="170"/>
        <end position="191"/>
    </location>
</feature>
<dbReference type="EMBL" id="VFOZ01000001">
    <property type="protein sequence ID" value="TQL97187.1"/>
    <property type="molecule type" value="Genomic_DNA"/>
</dbReference>
<proteinExistence type="predicted"/>
<keyword evidence="3" id="KW-1185">Reference proteome</keyword>
<sequence length="206" mass="21674">MIAKTTASVGGPLFLLGTVLHPARDGWGMAKAGQLYGVTHDIQAAGLLLQALSLAGMLALGTLVHSRRDLVGWYAGLIGTLLWFALIIFDGAHNPVRAHYEPSLVHTSGDIDAGAAIIVFPGLLVFPIGYVLLALMLRRHGMTWVPLLLSVGAVLYTLGGLFIFSSGPRFPLIQVFEVGGATLYALGFILLGRSPTDTVQATEAAG</sequence>
<keyword evidence="1" id="KW-1133">Transmembrane helix</keyword>
<feature type="transmembrane region" description="Helical" evidence="1">
    <location>
        <begin position="113"/>
        <end position="137"/>
    </location>
</feature>
<gene>
    <name evidence="2" type="ORF">FB559_2763</name>
</gene>
<keyword evidence="1" id="KW-0812">Transmembrane</keyword>
<accession>A0A543CJX2</accession>
<dbReference type="Proteomes" id="UP000316096">
    <property type="component" value="Unassembled WGS sequence"/>
</dbReference>
<comment type="caution">
    <text evidence="2">The sequence shown here is derived from an EMBL/GenBank/DDBJ whole genome shotgun (WGS) entry which is preliminary data.</text>
</comment>
<dbReference type="AlphaFoldDB" id="A0A543CJX2"/>
<evidence type="ECO:0000313" key="2">
    <source>
        <dbReference type="EMBL" id="TQL97187.1"/>
    </source>
</evidence>
<feature type="transmembrane region" description="Helical" evidence="1">
    <location>
        <begin position="42"/>
        <end position="64"/>
    </location>
</feature>
<name>A0A543CJX2_9ACTN</name>